<evidence type="ECO:0000313" key="2">
    <source>
        <dbReference type="EMBL" id="GAT53063.1"/>
    </source>
</evidence>
<feature type="compositionally biased region" description="Basic residues" evidence="1">
    <location>
        <begin position="56"/>
        <end position="80"/>
    </location>
</feature>
<keyword evidence="3" id="KW-1185">Reference proteome</keyword>
<dbReference type="Proteomes" id="UP000815677">
    <property type="component" value="Unassembled WGS sequence"/>
</dbReference>
<reference evidence="2" key="1">
    <citation type="submission" date="2014-09" db="EMBL/GenBank/DDBJ databases">
        <title>Genome sequence of the luminous mushroom Mycena chlorophos for searching fungal bioluminescence genes.</title>
        <authorList>
            <person name="Tanaka Y."/>
            <person name="Kasuga D."/>
            <person name="Oba Y."/>
            <person name="Hase S."/>
            <person name="Sato K."/>
            <person name="Oba Y."/>
            <person name="Sakakibara Y."/>
        </authorList>
    </citation>
    <scope>NUCLEOTIDE SEQUENCE</scope>
</reference>
<sequence>MRRLSVNPCAKPPTTAFFCKFREKEDGAGWSLMVLANNRQLKASSFGERIGSRLGKDRRRQSEKRKRKDEHQYPRHHTSAHRYPNPDFLSRPSRIPHIDRRVINALLFPIPRARIQ</sequence>
<protein>
    <submittedName>
        <fullName evidence="2">Uncharacterized protein</fullName>
    </submittedName>
</protein>
<dbReference type="EMBL" id="DF848086">
    <property type="protein sequence ID" value="GAT53063.1"/>
    <property type="molecule type" value="Genomic_DNA"/>
</dbReference>
<organism evidence="2 3">
    <name type="scientific">Mycena chlorophos</name>
    <name type="common">Agaric fungus</name>
    <name type="synonym">Agaricus chlorophos</name>
    <dbReference type="NCBI Taxonomy" id="658473"/>
    <lineage>
        <taxon>Eukaryota</taxon>
        <taxon>Fungi</taxon>
        <taxon>Dikarya</taxon>
        <taxon>Basidiomycota</taxon>
        <taxon>Agaricomycotina</taxon>
        <taxon>Agaricomycetes</taxon>
        <taxon>Agaricomycetidae</taxon>
        <taxon>Agaricales</taxon>
        <taxon>Marasmiineae</taxon>
        <taxon>Mycenaceae</taxon>
        <taxon>Mycena</taxon>
    </lineage>
</organism>
<accession>A0ABQ0LPR0</accession>
<evidence type="ECO:0000256" key="1">
    <source>
        <dbReference type="SAM" id="MobiDB-lite"/>
    </source>
</evidence>
<feature type="region of interest" description="Disordered" evidence="1">
    <location>
        <begin position="45"/>
        <end position="94"/>
    </location>
</feature>
<proteinExistence type="predicted"/>
<name>A0ABQ0LPR0_MYCCL</name>
<gene>
    <name evidence="2" type="ORF">MCHLO_10063</name>
</gene>
<evidence type="ECO:0000313" key="3">
    <source>
        <dbReference type="Proteomes" id="UP000815677"/>
    </source>
</evidence>